<feature type="compositionally biased region" description="Basic residues" evidence="1">
    <location>
        <begin position="417"/>
        <end position="440"/>
    </location>
</feature>
<feature type="region of interest" description="Disordered" evidence="1">
    <location>
        <begin position="391"/>
        <end position="444"/>
    </location>
</feature>
<evidence type="ECO:0000313" key="2">
    <source>
        <dbReference type="EMBL" id="CAK9083333.1"/>
    </source>
</evidence>
<dbReference type="EMBL" id="CAXAMM010039048">
    <property type="protein sequence ID" value="CAK9083333.1"/>
    <property type="molecule type" value="Genomic_DNA"/>
</dbReference>
<name>A0ABP0Q733_9DINO</name>
<organism evidence="2 3">
    <name type="scientific">Durusdinium trenchii</name>
    <dbReference type="NCBI Taxonomy" id="1381693"/>
    <lineage>
        <taxon>Eukaryota</taxon>
        <taxon>Sar</taxon>
        <taxon>Alveolata</taxon>
        <taxon>Dinophyceae</taxon>
        <taxon>Suessiales</taxon>
        <taxon>Symbiodiniaceae</taxon>
        <taxon>Durusdinium</taxon>
    </lineage>
</organism>
<comment type="caution">
    <text evidence="2">The sequence shown here is derived from an EMBL/GenBank/DDBJ whole genome shotgun (WGS) entry which is preliminary data.</text>
</comment>
<keyword evidence="3" id="KW-1185">Reference proteome</keyword>
<evidence type="ECO:0000313" key="3">
    <source>
        <dbReference type="Proteomes" id="UP001642464"/>
    </source>
</evidence>
<feature type="compositionally biased region" description="Basic and acidic residues" evidence="1">
    <location>
        <begin position="391"/>
        <end position="400"/>
    </location>
</feature>
<feature type="non-terminal residue" evidence="2">
    <location>
        <position position="520"/>
    </location>
</feature>
<dbReference type="Proteomes" id="UP001642464">
    <property type="component" value="Unassembled WGS sequence"/>
</dbReference>
<sequence>MPCPQSNMLERSLLEVRKTSLELLRKHHECLLKWEDEVANDPSLKESVIAQQLTENVCFAVNHPARLLMDAFESNDYDHRRLRGYGHKTSVVLGQNHKEAGEFLLQTLIQTFPDNKIVEDVHDALRLEARGNKNNKLTPSTMQSVCMNSGVLESRGMSHDAEVTESEFIQSLAESGGVKEIYWSKAHMLPDEYITICDMRKWSAFTEESLETAAACAWLQFQSQTLSVFGNLLKDTVSSPQFSLGHADWGVLMWPLERYSSDDEYEYYTLKRNAEAKRHCGSWQKKLLEQLAVQHGVTGLKKNETIKEIMTNLAHQIHPNDHAFVGLVNQVWSSKQNEAAQPEQHIQVTSDLGNDVDLDGLEYIDEEEKKEFNQVREAAKRRIKERAAMLHDQIVEARAKREPKKRKPATKSDKNQKGSKRKPAPLSKKERKKNKDRQNKKLSGTEICKRARRLAIDCDLQIVPAAEAPAAEPSRASTVPADLPSQLTADQPFLEGTVTAADQPLLEGTVPDDEEHLKAL</sequence>
<evidence type="ECO:0000256" key="1">
    <source>
        <dbReference type="SAM" id="MobiDB-lite"/>
    </source>
</evidence>
<gene>
    <name evidence="2" type="ORF">SCF082_LOCUS39560</name>
</gene>
<protein>
    <submittedName>
        <fullName evidence="2">Uncharacterized protein</fullName>
    </submittedName>
</protein>
<proteinExistence type="predicted"/>
<reference evidence="2 3" key="1">
    <citation type="submission" date="2024-02" db="EMBL/GenBank/DDBJ databases">
        <authorList>
            <person name="Chen Y."/>
            <person name="Shah S."/>
            <person name="Dougan E. K."/>
            <person name="Thang M."/>
            <person name="Chan C."/>
        </authorList>
    </citation>
    <scope>NUCLEOTIDE SEQUENCE [LARGE SCALE GENOMIC DNA]</scope>
</reference>
<accession>A0ABP0Q733</accession>